<dbReference type="GeneID" id="25990489"/>
<dbReference type="Pfam" id="PF01645">
    <property type="entry name" value="Glu_synthase"/>
    <property type="match status" value="1"/>
</dbReference>
<dbReference type="Gene3D" id="3.20.20.70">
    <property type="entry name" value="Aldolase class I"/>
    <property type="match status" value="2"/>
</dbReference>
<comment type="pathway">
    <text evidence="4">Nitrogen metabolism.</text>
</comment>
<dbReference type="InterPro" id="IPR029055">
    <property type="entry name" value="Ntn_hydrolases_N"/>
</dbReference>
<gene>
    <name evidence="26" type="ORF">A1Q1_06977</name>
</gene>
<dbReference type="Gene3D" id="3.50.50.60">
    <property type="entry name" value="FAD/NAD(P)-binding domain"/>
    <property type="match status" value="2"/>
</dbReference>
<dbReference type="FunFam" id="3.20.20.70:FF:000031">
    <property type="entry name" value="Glutamate synthase 1 [NADH]"/>
    <property type="match status" value="1"/>
</dbReference>
<evidence type="ECO:0000259" key="25">
    <source>
        <dbReference type="PROSITE" id="PS51278"/>
    </source>
</evidence>
<dbReference type="CDD" id="cd00982">
    <property type="entry name" value="gltB_C"/>
    <property type="match status" value="1"/>
</dbReference>
<dbReference type="Pfam" id="PF07992">
    <property type="entry name" value="Pyr_redox_2"/>
    <property type="match status" value="1"/>
</dbReference>
<evidence type="ECO:0000256" key="4">
    <source>
        <dbReference type="ARBA" id="ARBA00004909"/>
    </source>
</evidence>
<evidence type="ECO:0000256" key="19">
    <source>
        <dbReference type="ARBA" id="ARBA00024383"/>
    </source>
</evidence>
<dbReference type="NCBIfam" id="NF008730">
    <property type="entry name" value="PRK11750.1"/>
    <property type="match status" value="1"/>
</dbReference>
<comment type="subunit">
    <text evidence="7">Homotrimer.</text>
</comment>
<keyword evidence="11" id="KW-0479">Metal-binding</keyword>
<evidence type="ECO:0000256" key="13">
    <source>
        <dbReference type="ARBA" id="ARBA00022962"/>
    </source>
</evidence>
<evidence type="ECO:0000256" key="12">
    <source>
        <dbReference type="ARBA" id="ARBA00022827"/>
    </source>
</evidence>
<dbReference type="SUPFAM" id="SSF51395">
    <property type="entry name" value="FMN-linked oxidoreductases"/>
    <property type="match status" value="1"/>
</dbReference>
<comment type="catalytic activity">
    <reaction evidence="20">
        <text>2 L-glutamate + NAD(+) = L-glutamine + 2-oxoglutarate + NADH + H(+)</text>
        <dbReference type="Rhea" id="RHEA:13753"/>
        <dbReference type="ChEBI" id="CHEBI:15378"/>
        <dbReference type="ChEBI" id="CHEBI:16810"/>
        <dbReference type="ChEBI" id="CHEBI:29985"/>
        <dbReference type="ChEBI" id="CHEBI:57540"/>
        <dbReference type="ChEBI" id="CHEBI:57945"/>
        <dbReference type="ChEBI" id="CHEBI:58359"/>
        <dbReference type="EC" id="1.4.1.14"/>
    </reaction>
</comment>
<evidence type="ECO:0000256" key="7">
    <source>
        <dbReference type="ARBA" id="ARBA00011233"/>
    </source>
</evidence>
<organism evidence="26 27">
    <name type="scientific">Trichosporon asahii var. asahii (strain ATCC 90039 / CBS 2479 / JCM 2466 / KCTC 7840 / NBRC 103889/ NCYC 2677 / UAMH 7654)</name>
    <name type="common">Yeast</name>
    <dbReference type="NCBI Taxonomy" id="1186058"/>
    <lineage>
        <taxon>Eukaryota</taxon>
        <taxon>Fungi</taxon>
        <taxon>Dikarya</taxon>
        <taxon>Basidiomycota</taxon>
        <taxon>Agaricomycotina</taxon>
        <taxon>Tremellomycetes</taxon>
        <taxon>Trichosporonales</taxon>
        <taxon>Trichosporonaceae</taxon>
        <taxon>Trichosporon</taxon>
    </lineage>
</organism>
<comment type="caution">
    <text evidence="26">The sequence shown here is derived from an EMBL/GenBank/DDBJ whole genome shotgun (WGS) entry which is preliminary data.</text>
</comment>
<evidence type="ECO:0000256" key="11">
    <source>
        <dbReference type="ARBA" id="ARBA00022723"/>
    </source>
</evidence>
<keyword evidence="13" id="KW-0315">Glutamine amidotransferase</keyword>
<dbReference type="KEGG" id="tasa:A1Q1_06977"/>
<comment type="pathway">
    <text evidence="5">Amino-acid biosynthesis; L-glutamate biosynthesis via GLT pathway; L-glutamate from 2-oxoglutarate and L-glutamine (NAD(+) route): step 1/1.</text>
</comment>
<dbReference type="Pfam" id="PF00310">
    <property type="entry name" value="GATase_2"/>
    <property type="match status" value="1"/>
</dbReference>
<dbReference type="Gene3D" id="2.160.20.60">
    <property type="entry name" value="Glutamate synthase, alpha subunit, C-terminal domain"/>
    <property type="match status" value="1"/>
</dbReference>
<dbReference type="CDD" id="cd00713">
    <property type="entry name" value="GltS"/>
    <property type="match status" value="1"/>
</dbReference>
<dbReference type="InterPro" id="IPR036188">
    <property type="entry name" value="FAD/NAD-bd_sf"/>
</dbReference>
<comment type="cofactor">
    <cofactor evidence="2">
        <name>FAD</name>
        <dbReference type="ChEBI" id="CHEBI:57692"/>
    </cofactor>
</comment>
<dbReference type="OrthoDB" id="4327079at2759"/>
<dbReference type="Proteomes" id="UP000002748">
    <property type="component" value="Unassembled WGS sequence"/>
</dbReference>
<dbReference type="PIRSF" id="PIRSF000187">
    <property type="entry name" value="GOGAT"/>
    <property type="match status" value="1"/>
</dbReference>
<dbReference type="FunFam" id="3.60.20.10:FF:000001">
    <property type="entry name" value="Glutamate synthase, large subunit"/>
    <property type="match status" value="1"/>
</dbReference>
<dbReference type="InterPro" id="IPR028261">
    <property type="entry name" value="DPD_II"/>
</dbReference>
<keyword evidence="15" id="KW-0408">Iron</keyword>
<evidence type="ECO:0000256" key="23">
    <source>
        <dbReference type="PIRSR" id="PIRSR000187-2"/>
    </source>
</evidence>
<dbReference type="PROSITE" id="PS51278">
    <property type="entry name" value="GATASE_TYPE_2"/>
    <property type="match status" value="1"/>
</dbReference>
<dbReference type="PANTHER" id="PTHR43100:SF1">
    <property type="entry name" value="GLUTAMATE SYNTHASE [NADPH] SMALL CHAIN"/>
    <property type="match status" value="1"/>
</dbReference>
<evidence type="ECO:0000256" key="3">
    <source>
        <dbReference type="ARBA" id="ARBA00004802"/>
    </source>
</evidence>
<dbReference type="NCBIfam" id="TIGR01317">
    <property type="entry name" value="GOGAT_sm_gam"/>
    <property type="match status" value="1"/>
</dbReference>
<dbReference type="PANTHER" id="PTHR43100">
    <property type="entry name" value="GLUTAMATE SYNTHASE [NADPH] SMALL CHAIN"/>
    <property type="match status" value="1"/>
</dbReference>
<feature type="region of interest" description="Disordered" evidence="24">
    <location>
        <begin position="874"/>
        <end position="903"/>
    </location>
</feature>
<keyword evidence="8" id="KW-0028">Amino-acid biosynthesis</keyword>
<evidence type="ECO:0000313" key="26">
    <source>
        <dbReference type="EMBL" id="EJT51746.1"/>
    </source>
</evidence>
<dbReference type="InterPro" id="IPR036485">
    <property type="entry name" value="Glu_synth_asu_C_sf"/>
</dbReference>
<dbReference type="InterPro" id="IPR002489">
    <property type="entry name" value="Glu_synth_asu_C"/>
</dbReference>
<dbReference type="InterPro" id="IPR023753">
    <property type="entry name" value="FAD/NAD-binding_dom"/>
</dbReference>
<dbReference type="EMBL" id="ALBS01000047">
    <property type="protein sequence ID" value="EJT51746.1"/>
    <property type="molecule type" value="Genomic_DNA"/>
</dbReference>
<proteinExistence type="inferred from homology"/>
<dbReference type="InterPro" id="IPR012220">
    <property type="entry name" value="Glu_synth_euk"/>
</dbReference>
<comment type="cofactor">
    <cofactor evidence="23">
        <name>[3Fe-4S] cluster</name>
        <dbReference type="ChEBI" id="CHEBI:21137"/>
    </cofactor>
    <text evidence="23">Binds 1 [3Fe-4S] cluster.</text>
</comment>
<evidence type="ECO:0000256" key="16">
    <source>
        <dbReference type="ARBA" id="ARBA00023014"/>
    </source>
</evidence>
<evidence type="ECO:0000256" key="17">
    <source>
        <dbReference type="ARBA" id="ARBA00023164"/>
    </source>
</evidence>
<evidence type="ECO:0000256" key="2">
    <source>
        <dbReference type="ARBA" id="ARBA00001974"/>
    </source>
</evidence>
<keyword evidence="17" id="KW-0314">Glutamate biosynthesis</keyword>
<dbReference type="HOGENOM" id="CLU_000422_8_2_1"/>
<feature type="binding site" evidence="23">
    <location>
        <position position="1121"/>
    </location>
    <ligand>
        <name>[3Fe-4S] cluster</name>
        <dbReference type="ChEBI" id="CHEBI:21137"/>
    </ligand>
</feature>
<evidence type="ECO:0000256" key="14">
    <source>
        <dbReference type="ARBA" id="ARBA00023002"/>
    </source>
</evidence>
<comment type="function">
    <text evidence="21">Forms L-glutamate from L-glutamine and 2-oxoglutarate. Represents an alternative pathway to L-glutamate dehydrogenase for the biosynthesis of L-glutamate. Participates with glutamine synthetase in ammonia assimilation processes. The enzyme is specific for NADH, L-glutamine and 2-oxoglutarate.</text>
</comment>
<evidence type="ECO:0000256" key="21">
    <source>
        <dbReference type="ARBA" id="ARBA00057049"/>
    </source>
</evidence>
<keyword evidence="10" id="KW-0288">FMN</keyword>
<evidence type="ECO:0000256" key="9">
    <source>
        <dbReference type="ARBA" id="ARBA00022630"/>
    </source>
</evidence>
<evidence type="ECO:0000256" key="1">
    <source>
        <dbReference type="ARBA" id="ARBA00001917"/>
    </source>
</evidence>
<evidence type="ECO:0000313" key="27">
    <source>
        <dbReference type="Proteomes" id="UP000002748"/>
    </source>
</evidence>
<dbReference type="SUPFAM" id="SSF51971">
    <property type="entry name" value="Nucleotide-binding domain"/>
    <property type="match status" value="2"/>
</dbReference>
<dbReference type="InterPro" id="IPR013785">
    <property type="entry name" value="Aldolase_TIM"/>
</dbReference>
<dbReference type="PRINTS" id="PR00419">
    <property type="entry name" value="ADXRDTASE"/>
</dbReference>
<dbReference type="SUPFAM" id="SSF56235">
    <property type="entry name" value="N-terminal nucleophile aminohydrolases (Ntn hydrolases)"/>
    <property type="match status" value="1"/>
</dbReference>
<evidence type="ECO:0000256" key="20">
    <source>
        <dbReference type="ARBA" id="ARBA00048867"/>
    </source>
</evidence>
<keyword evidence="18 23" id="KW-0003">3Fe-4S</keyword>
<dbReference type="UniPathway" id="UPA00045"/>
<evidence type="ECO:0000256" key="5">
    <source>
        <dbReference type="ARBA" id="ARBA00004944"/>
    </source>
</evidence>
<evidence type="ECO:0000256" key="22">
    <source>
        <dbReference type="ARBA" id="ARBA00068518"/>
    </source>
</evidence>
<dbReference type="GO" id="GO:0016040">
    <property type="term" value="F:glutamate synthase (NADH) activity"/>
    <property type="evidence" value="ECO:0007669"/>
    <property type="project" value="UniProtKB-EC"/>
</dbReference>
<dbReference type="InterPro" id="IPR051394">
    <property type="entry name" value="Glutamate_Synthase"/>
</dbReference>
<comment type="similarity">
    <text evidence="6">Belongs to the glutamate synthase family.</text>
</comment>
<dbReference type="EC" id="1.4.1.14" evidence="19"/>
<evidence type="ECO:0000256" key="24">
    <source>
        <dbReference type="SAM" id="MobiDB-lite"/>
    </source>
</evidence>
<keyword evidence="16 23" id="KW-0411">Iron-sulfur</keyword>
<evidence type="ECO:0000256" key="18">
    <source>
        <dbReference type="ARBA" id="ARBA00023291"/>
    </source>
</evidence>
<feature type="binding site" evidence="23">
    <location>
        <position position="1115"/>
    </location>
    <ligand>
        <name>[3Fe-4S] cluster</name>
        <dbReference type="ChEBI" id="CHEBI:21137"/>
    </ligand>
</feature>
<evidence type="ECO:0000256" key="10">
    <source>
        <dbReference type="ARBA" id="ARBA00022643"/>
    </source>
</evidence>
<dbReference type="InterPro" id="IPR009051">
    <property type="entry name" value="Helical_ferredxn"/>
</dbReference>
<dbReference type="RefSeq" id="XP_014182701.1">
    <property type="nucleotide sequence ID" value="XM_014327226.1"/>
</dbReference>
<dbReference type="FunFam" id="3.20.20.70:FF:000017">
    <property type="entry name" value="Glutamate synthase [NADH], amyloplastic"/>
    <property type="match status" value="1"/>
</dbReference>
<keyword evidence="12" id="KW-0274">FAD</keyword>
<dbReference type="Pfam" id="PF14691">
    <property type="entry name" value="Fer4_20"/>
    <property type="match status" value="1"/>
</dbReference>
<keyword evidence="9" id="KW-0285">Flavoprotein</keyword>
<evidence type="ECO:0000256" key="15">
    <source>
        <dbReference type="ARBA" id="ARBA00023004"/>
    </source>
</evidence>
<evidence type="ECO:0000256" key="8">
    <source>
        <dbReference type="ARBA" id="ARBA00022605"/>
    </source>
</evidence>
<dbReference type="SUPFAM" id="SSF69336">
    <property type="entry name" value="Alpha subunit of glutamate synthase, C-terminal domain"/>
    <property type="match status" value="1"/>
</dbReference>
<dbReference type="GO" id="GO:0010181">
    <property type="term" value="F:FMN binding"/>
    <property type="evidence" value="ECO:0007669"/>
    <property type="project" value="InterPro"/>
</dbReference>
<dbReference type="FunFam" id="2.160.20.60:FF:000001">
    <property type="entry name" value="Glutamate synthase, large subunit"/>
    <property type="match status" value="1"/>
</dbReference>
<dbReference type="GO" id="GO:0019676">
    <property type="term" value="P:ammonia assimilation cycle"/>
    <property type="evidence" value="ECO:0007669"/>
    <property type="project" value="UniProtKB-ARBA"/>
</dbReference>
<feature type="binding site" evidence="23">
    <location>
        <position position="1126"/>
    </location>
    <ligand>
        <name>[3Fe-4S] cluster</name>
        <dbReference type="ChEBI" id="CHEBI:21137"/>
    </ligand>
</feature>
<sequence length="2099" mass="229904">MTHRGATGADARDGDGAGVMTGIPHEFFVREAPHSFEAKIPAEGTYAVGNVFLDPQDWEAQQKVFEEVASKLGLRTLGWRHVPTDNSILGPAAKSKEPRIMQPFVVLRSHYGDGLESADGEFDEQYFQRQLYVLRKQASHRNDKFYICSLTPSNIVYKGQLSPVQVYNYFHDLNHALYSSHFALVHSRFSTNTFPSWDRAQPMRWAAHNGEINTVRGNKNWMRAREGHLKSEKFGNELELLYPIVEEGGSDSAAFDNVLELLVVNGVLTLPEAVMMMVPEAWQNNDLMEPEKKGFYAWAGSMMEPWDGPALFTFSDGRFCGANLDRNGLRPCRYIVTRDDIMICASEVGTISIDPATITQKGRLKPGRMLLVDTKEGRIVDDRELKMSVAKRQPFQAWYESQVIQLPDVVRRVQRFEDIGVKLDASPLASDPRVLAFGFTLEQLSMLMMPMVNEGHEALGSMGNDAALACVSNQARSIYDYFRQLFAQVTNPPIDPIREAIVMSLETMVGPEGNLLEMRSSQCHRLHLKSPILTIEEMNAIKSIQTSTSDWNAKVIDITFDKGEGLPGYHAALERVRQQALEAVNEGYKIVILSDRLTGPNRVPLSALLATGGVHHHLVKQKKRSDIAIMVDTAEAREVHHMCVLVGYGADAVCPWLMMEMIHKIEREGMAKDDQTAETLIDNYRKAINEGMLKVLSKMGVSTLASYKGAQLFEALGIHKEVVDECFVGTASRVQGATFDLLAMDAFEYHERAWPTRAISRIPGLPESGEYHYRNGSEKRINEPASVASLQDAVRQKNQAAYDSYSKNSHEAIKAATLRGMLDFDYDKAQSVPIDQVEPWNEIVRRCVTGAMSYGSISMEAHTTLAIAMNRLGGKSNTGEGGEDAERSLPIPGPGQGQEGTPYRHSMELQPEWDSRRSSIKQVASGRFGVTSNYLADSDELQIKMAQGAKPGEGGELPGHKVSASIGRTRHSTPGVTLVSPPPHHDIYSIEDLKQLIYDLKCANPRARVSVKLVSEVGVGVVASGVSKAKADHIVISGHDGGTGAAKWTSIKYAGLPWELGVAETHQTLVLNDLRGRVTVQTDGQIRTGRDIAIATLLGAEEWGFATTPLIAMGCIMMKACHKNTCPVGIATQDPELRAKFAGQPEQVINFFYYVIEELRAIMAKLGIRTINEMVGRADLLKVDESLRTPKTAHLDLSPILTPAKPPREGVATYRVRPQDHRLYVRLDNKFIDEAEPALSKGLPVEIDCDVVNTDRALGATLSYHVSKRYGEAGLPRDTIRINMKGSAGQSMGAFLAPGVTIELEGDANDYVGKGLSGGRIIAYPSKKAQFKAEENIIIGNVCFFGATSGQAFISGIAAERFAVRNSGATLVVEGTGDHGCEYMTGGRVVVLGLTGRNFAAGMSGGIAYVLDMSHSFAPKVNMGTVELGKVSDPHEIAELRSLIEEHRHYTGSEIADRVLRNFHHFLPMFVRIMPLDYKRVLEEQAAAALEEKKKQSHIDLIPSTTASQVDLAAPGVDPVLPGAMARLRLNKPSETDTPHTTPNSPRLEPAVLDMEDAMLDEDQYKARASKLDKVRGFMKYKRLNEAYRPPRKRVKDWKEISNRLSEAELKQQTARCMDCGLPFCSATNAGTGGGCPISNVIPKFNTLVFEGKWKEAWERLMLTNNFPEFTGRVCPAPCESSCVLGINELPVGIKSVEAAIIDKAWEMGWMVPNPPPQRTGKKVAIIGSGPAGLSAADQLNKAGHLVTVYERSSVIGGILSEGIPNMKLDKAVVKRRVQLMADEGVEFVTDTEVGINVEASAIKAGRDAVIIATGATIPRDLKIPGRDSQGVYMAMDFLTFNTKSLLASNHEDGNYINAKGLDVIVIGGGDTVRHGAKSVINFELLPQPPTARASNNPWEVMAYTQKDPREYCVLTKRFISDDQGNLTGIDTVRVEWENISGQWKMEEIKGTEKTYSCQLALLALGFLGPQKEVAEAFAVKQDARTNIQTPTGGFSTTVPGVFAAGDCRRGQSLVVWGINDGRQCAEEVDAFLMGSTRLPHQGGIPGRSWVPPRASKTPGQANGNASDSDSGLEPEVVSKSDAESDGFSAEAESEAVAA</sequence>
<dbReference type="InterPro" id="IPR006982">
    <property type="entry name" value="Glu_synth_centr_N"/>
</dbReference>
<dbReference type="GO" id="GO:0016639">
    <property type="term" value="F:oxidoreductase activity, acting on the CH-NH2 group of donors, NAD or NADP as acceptor"/>
    <property type="evidence" value="ECO:0007669"/>
    <property type="project" value="InterPro"/>
</dbReference>
<feature type="compositionally biased region" description="Low complexity" evidence="24">
    <location>
        <begin position="2089"/>
        <end position="2099"/>
    </location>
</feature>
<dbReference type="Pfam" id="PF01493">
    <property type="entry name" value="GXGXG"/>
    <property type="match status" value="1"/>
</dbReference>
<dbReference type="Gene3D" id="3.60.20.10">
    <property type="entry name" value="Glutamine Phosphoribosylpyrophosphate, subunit 1, domain 1"/>
    <property type="match status" value="1"/>
</dbReference>
<comment type="pathway">
    <text evidence="3">Energy metabolism; nitrogen metabolism.</text>
</comment>
<dbReference type="SUPFAM" id="SSF46548">
    <property type="entry name" value="alpha-helical ferredoxin"/>
    <property type="match status" value="1"/>
</dbReference>
<dbReference type="VEuPathDB" id="FungiDB:A1Q1_06977"/>
<accession>J5TN70</accession>
<dbReference type="GO" id="GO:0005506">
    <property type="term" value="F:iron ion binding"/>
    <property type="evidence" value="ECO:0007669"/>
    <property type="project" value="InterPro"/>
</dbReference>
<dbReference type="GO" id="GO:0097054">
    <property type="term" value="P:L-glutamate biosynthetic process"/>
    <property type="evidence" value="ECO:0007669"/>
    <property type="project" value="UniProtKB-UniPathway"/>
</dbReference>
<dbReference type="InterPro" id="IPR002932">
    <property type="entry name" value="Glu_synthdom"/>
</dbReference>
<dbReference type="InterPro" id="IPR017932">
    <property type="entry name" value="GATase_2_dom"/>
</dbReference>
<feature type="domain" description="Glutamine amidotransferase type-2" evidence="25">
    <location>
        <begin position="1"/>
        <end position="375"/>
    </location>
</feature>
<protein>
    <recommendedName>
        <fullName evidence="22">Glutamate synthase [NADH]</fullName>
        <ecNumber evidence="19">1.4.1.14</ecNumber>
    </recommendedName>
</protein>
<dbReference type="GO" id="GO:0051538">
    <property type="term" value="F:3 iron, 4 sulfur cluster binding"/>
    <property type="evidence" value="ECO:0007669"/>
    <property type="project" value="UniProtKB-KW"/>
</dbReference>
<dbReference type="Gene3D" id="1.10.1060.10">
    <property type="entry name" value="Alpha-helical ferredoxin"/>
    <property type="match status" value="1"/>
</dbReference>
<evidence type="ECO:0000256" key="6">
    <source>
        <dbReference type="ARBA" id="ARBA00009716"/>
    </source>
</evidence>
<dbReference type="CDD" id="cd02808">
    <property type="entry name" value="GltS_FMN"/>
    <property type="match status" value="1"/>
</dbReference>
<name>J5TN70_TRIAS</name>
<dbReference type="InterPro" id="IPR006005">
    <property type="entry name" value="Glut_synth_ssu1"/>
</dbReference>
<feature type="region of interest" description="Disordered" evidence="24">
    <location>
        <begin position="2038"/>
        <end position="2099"/>
    </location>
</feature>
<dbReference type="GO" id="GO:0050660">
    <property type="term" value="F:flavin adenine dinucleotide binding"/>
    <property type="evidence" value="ECO:0007669"/>
    <property type="project" value="InterPro"/>
</dbReference>
<dbReference type="Pfam" id="PF04898">
    <property type="entry name" value="Glu_syn_central"/>
    <property type="match status" value="1"/>
</dbReference>
<comment type="cofactor">
    <cofactor evidence="1">
        <name>FMN</name>
        <dbReference type="ChEBI" id="CHEBI:58210"/>
    </cofactor>
</comment>
<reference evidence="26 27" key="1">
    <citation type="journal article" date="2012" name="Eukaryot. Cell">
        <title>Draft genome sequence of CBS 2479, the standard type strain of Trichosporon asahii.</title>
        <authorList>
            <person name="Yang R.Y."/>
            <person name="Li H.T."/>
            <person name="Zhu H."/>
            <person name="Zhou G.P."/>
            <person name="Wang M."/>
            <person name="Wang L."/>
        </authorList>
    </citation>
    <scope>NUCLEOTIDE SEQUENCE [LARGE SCALE GENOMIC DNA]</scope>
    <source>
        <strain evidence="27">ATCC 90039 / CBS 2479 / JCM 2466 / KCTC 7840 / NCYC 2677 / UAMH 7654</strain>
    </source>
</reference>
<keyword evidence="14" id="KW-0560">Oxidoreductase</keyword>
<dbReference type="UniPathway" id="UPA00634">
    <property type="reaction ID" value="UER00690"/>
</dbReference>
<feature type="compositionally biased region" description="Polar residues" evidence="24">
    <location>
        <begin position="2058"/>
        <end position="2070"/>
    </location>
</feature>